<evidence type="ECO:0000256" key="1">
    <source>
        <dbReference type="ARBA" id="ARBA00022679"/>
    </source>
</evidence>
<dbReference type="AlphaFoldDB" id="A0A382ECA5"/>
<proteinExistence type="predicted"/>
<evidence type="ECO:0000256" key="2">
    <source>
        <dbReference type="ARBA" id="ARBA00023315"/>
    </source>
</evidence>
<dbReference type="InterPro" id="IPR016181">
    <property type="entry name" value="Acyl_CoA_acyltransferase"/>
</dbReference>
<dbReference type="Pfam" id="PF13673">
    <property type="entry name" value="Acetyltransf_10"/>
    <property type="match status" value="1"/>
</dbReference>
<dbReference type="GO" id="GO:0008080">
    <property type="term" value="F:N-acetyltransferase activity"/>
    <property type="evidence" value="ECO:0007669"/>
    <property type="project" value="InterPro"/>
</dbReference>
<name>A0A382ECA5_9ZZZZ</name>
<dbReference type="SUPFAM" id="SSF55729">
    <property type="entry name" value="Acyl-CoA N-acyltransferases (Nat)"/>
    <property type="match status" value="1"/>
</dbReference>
<feature type="domain" description="N-acetyltransferase" evidence="3">
    <location>
        <begin position="8"/>
        <end position="149"/>
    </location>
</feature>
<dbReference type="PROSITE" id="PS51186">
    <property type="entry name" value="GNAT"/>
    <property type="match status" value="1"/>
</dbReference>
<sequence>MPSDLTDIVFTENGPVDATQLNALYRAIGWDYHNRRTDEETSEMLRVSFYTFAAHTSGGKLVGFARVCGDPYIVQVLDVITHPDYRMRGIATRCMKGVLAHLQQSAYVSVTLTDGSGLGGFYERFGFWLISKDTPSRVWNRDGVEDNQQ</sequence>
<dbReference type="GO" id="GO:0005737">
    <property type="term" value="C:cytoplasm"/>
    <property type="evidence" value="ECO:0007669"/>
    <property type="project" value="TreeGrafter"/>
</dbReference>
<dbReference type="CDD" id="cd04301">
    <property type="entry name" value="NAT_SF"/>
    <property type="match status" value="1"/>
</dbReference>
<dbReference type="InterPro" id="IPR045039">
    <property type="entry name" value="NSI-like"/>
</dbReference>
<accession>A0A382ECA5</accession>
<gene>
    <name evidence="4" type="ORF">METZ01_LOCUS201162</name>
</gene>
<reference evidence="4" key="1">
    <citation type="submission" date="2018-05" db="EMBL/GenBank/DDBJ databases">
        <authorList>
            <person name="Lanie J.A."/>
            <person name="Ng W.-L."/>
            <person name="Kazmierczak K.M."/>
            <person name="Andrzejewski T.M."/>
            <person name="Davidsen T.M."/>
            <person name="Wayne K.J."/>
            <person name="Tettelin H."/>
            <person name="Glass J.I."/>
            <person name="Rusch D."/>
            <person name="Podicherti R."/>
            <person name="Tsui H.-C.T."/>
            <person name="Winkler M.E."/>
        </authorList>
    </citation>
    <scope>NUCLEOTIDE SEQUENCE</scope>
</reference>
<keyword evidence="2" id="KW-0012">Acyltransferase</keyword>
<protein>
    <recommendedName>
        <fullName evidence="3">N-acetyltransferase domain-containing protein</fullName>
    </recommendedName>
</protein>
<dbReference type="PANTHER" id="PTHR43626">
    <property type="entry name" value="ACYL-COA N-ACYLTRANSFERASE"/>
    <property type="match status" value="1"/>
</dbReference>
<dbReference type="InterPro" id="IPR000182">
    <property type="entry name" value="GNAT_dom"/>
</dbReference>
<dbReference type="EMBL" id="UINC01043786">
    <property type="protein sequence ID" value="SVB48308.1"/>
    <property type="molecule type" value="Genomic_DNA"/>
</dbReference>
<dbReference type="PANTHER" id="PTHR43626:SF4">
    <property type="entry name" value="GCN5-RELATED N-ACETYLTRANSFERASE 2, CHLOROPLASTIC"/>
    <property type="match status" value="1"/>
</dbReference>
<dbReference type="Gene3D" id="3.40.630.30">
    <property type="match status" value="1"/>
</dbReference>
<keyword evidence="1" id="KW-0808">Transferase</keyword>
<evidence type="ECO:0000313" key="4">
    <source>
        <dbReference type="EMBL" id="SVB48308.1"/>
    </source>
</evidence>
<organism evidence="4">
    <name type="scientific">marine metagenome</name>
    <dbReference type="NCBI Taxonomy" id="408172"/>
    <lineage>
        <taxon>unclassified sequences</taxon>
        <taxon>metagenomes</taxon>
        <taxon>ecological metagenomes</taxon>
    </lineage>
</organism>
<evidence type="ECO:0000259" key="3">
    <source>
        <dbReference type="PROSITE" id="PS51186"/>
    </source>
</evidence>